<gene>
    <name evidence="4" type="ORF">OJ252_100</name>
</gene>
<dbReference type="PROSITE" id="PS00681">
    <property type="entry name" value="CHAPERONINS_CPN10"/>
    <property type="match status" value="1"/>
</dbReference>
<dbReference type="Pfam" id="PF00166">
    <property type="entry name" value="Cpn10"/>
    <property type="match status" value="1"/>
</dbReference>
<dbReference type="PANTHER" id="PTHR10772">
    <property type="entry name" value="10 KDA HEAT SHOCK PROTEIN"/>
    <property type="match status" value="1"/>
</dbReference>
<evidence type="ECO:0000313" key="4">
    <source>
        <dbReference type="EMBL" id="KAJ1615507.1"/>
    </source>
</evidence>
<dbReference type="InterPro" id="IPR011032">
    <property type="entry name" value="GroES-like_sf"/>
</dbReference>
<dbReference type="Gene3D" id="2.30.33.40">
    <property type="entry name" value="GroES chaperonin"/>
    <property type="match status" value="1"/>
</dbReference>
<sequence>MTNKFIKSFKPIFDRVLVQRLHPQKITKSGIILPESISKGGKNFFIAKVLSTGTGKFNQFTGEYLKCSVKPGDTVVVPEYGGIHVQQFSGDFDNTKPDMIVYKEDEILGTIESGELE</sequence>
<keyword evidence="2 3" id="KW-0143">Chaperone</keyword>
<dbReference type="CDD" id="cd00320">
    <property type="entry name" value="cpn10"/>
    <property type="match status" value="1"/>
</dbReference>
<evidence type="ECO:0000256" key="2">
    <source>
        <dbReference type="ARBA" id="ARBA00023186"/>
    </source>
</evidence>
<protein>
    <submittedName>
        <fullName evidence="4">Chaperonin subunit</fullName>
    </submittedName>
</protein>
<dbReference type="InterPro" id="IPR037124">
    <property type="entry name" value="Chaperonin_GroES_sf"/>
</dbReference>
<reference evidence="4" key="1">
    <citation type="submission" date="2022-10" db="EMBL/GenBank/DDBJ databases">
        <title>Adaptive evolution leads to modifications in subtelomeric GC content in a zoonotic Cryptosporidium species.</title>
        <authorList>
            <person name="Li J."/>
            <person name="Feng Y."/>
            <person name="Xiao L."/>
        </authorList>
    </citation>
    <scope>NUCLEOTIDE SEQUENCE</scope>
    <source>
        <strain evidence="4">25894</strain>
    </source>
</reference>
<dbReference type="EMBL" id="JAPCXB010000001">
    <property type="protein sequence ID" value="KAJ1615507.1"/>
    <property type="molecule type" value="Genomic_DNA"/>
</dbReference>
<evidence type="ECO:0000256" key="1">
    <source>
        <dbReference type="ARBA" id="ARBA00006975"/>
    </source>
</evidence>
<dbReference type="SUPFAM" id="SSF50129">
    <property type="entry name" value="GroES-like"/>
    <property type="match status" value="1"/>
</dbReference>
<proteinExistence type="inferred from homology"/>
<dbReference type="InterPro" id="IPR018369">
    <property type="entry name" value="Chaprnonin_Cpn10_CS"/>
</dbReference>
<dbReference type="Proteomes" id="UP001071777">
    <property type="component" value="Unassembled WGS sequence"/>
</dbReference>
<name>A0ABQ8PE51_9CRYT</name>
<evidence type="ECO:0000256" key="3">
    <source>
        <dbReference type="RuleBase" id="RU003479"/>
    </source>
</evidence>
<dbReference type="PANTHER" id="PTHR10772:SF0">
    <property type="entry name" value="10 KDA HEAT SHOCK PROTEIN, MITOCHONDRIAL"/>
    <property type="match status" value="1"/>
</dbReference>
<keyword evidence="5" id="KW-1185">Reference proteome</keyword>
<organism evidence="4 5">
    <name type="scientific">Cryptosporidium canis</name>
    <dbReference type="NCBI Taxonomy" id="195482"/>
    <lineage>
        <taxon>Eukaryota</taxon>
        <taxon>Sar</taxon>
        <taxon>Alveolata</taxon>
        <taxon>Apicomplexa</taxon>
        <taxon>Conoidasida</taxon>
        <taxon>Coccidia</taxon>
        <taxon>Eucoccidiorida</taxon>
        <taxon>Eimeriorina</taxon>
        <taxon>Cryptosporidiidae</taxon>
        <taxon>Cryptosporidium</taxon>
    </lineage>
</organism>
<accession>A0ABQ8PE51</accession>
<dbReference type="PRINTS" id="PR00297">
    <property type="entry name" value="CHAPERONIN10"/>
</dbReference>
<comment type="similarity">
    <text evidence="1 3">Belongs to the GroES chaperonin family.</text>
</comment>
<dbReference type="SMART" id="SM00883">
    <property type="entry name" value="Cpn10"/>
    <property type="match status" value="1"/>
</dbReference>
<dbReference type="InterPro" id="IPR020818">
    <property type="entry name" value="Chaperonin_GroES"/>
</dbReference>
<evidence type="ECO:0000313" key="5">
    <source>
        <dbReference type="Proteomes" id="UP001071777"/>
    </source>
</evidence>
<comment type="caution">
    <text evidence="4">The sequence shown here is derived from an EMBL/GenBank/DDBJ whole genome shotgun (WGS) entry which is preliminary data.</text>
</comment>